<dbReference type="RefSeq" id="WP_099649087.1">
    <property type="nucleotide sequence ID" value="NZ_CP024422.1"/>
</dbReference>
<reference evidence="1 2" key="1">
    <citation type="submission" date="2017-10" db="EMBL/GenBank/DDBJ databases">
        <title>Complete genome sequence of Paracoccus yeei TT13 isolated from human skin.</title>
        <authorList>
            <person name="Lee K."/>
            <person name="Lim J.Y."/>
            <person name="Hwang I."/>
        </authorList>
    </citation>
    <scope>NUCLEOTIDE SEQUENCE [LARGE SCALE GENOMIC DNA]</scope>
    <source>
        <strain evidence="1 2">TT13</strain>
    </source>
</reference>
<dbReference type="GeneID" id="78898127"/>
<dbReference type="Proteomes" id="UP000229314">
    <property type="component" value="Chromosome"/>
</dbReference>
<evidence type="ECO:0000313" key="1">
    <source>
        <dbReference type="EMBL" id="ATQ56223.1"/>
    </source>
</evidence>
<accession>A0A2D2C136</accession>
<proteinExistence type="predicted"/>
<protein>
    <submittedName>
        <fullName evidence="1">Uncharacterized protein</fullName>
    </submittedName>
</protein>
<gene>
    <name evidence="1" type="ORF">PYTT13_10650</name>
</gene>
<organism evidence="1 2">
    <name type="scientific">Paracoccus yeei</name>
    <dbReference type="NCBI Taxonomy" id="147645"/>
    <lineage>
        <taxon>Bacteria</taxon>
        <taxon>Pseudomonadati</taxon>
        <taxon>Pseudomonadota</taxon>
        <taxon>Alphaproteobacteria</taxon>
        <taxon>Rhodobacterales</taxon>
        <taxon>Paracoccaceae</taxon>
        <taxon>Paracoccus</taxon>
    </lineage>
</organism>
<dbReference type="EMBL" id="CP024422">
    <property type="protein sequence ID" value="ATQ56223.1"/>
    <property type="molecule type" value="Genomic_DNA"/>
</dbReference>
<sequence length="395" mass="42445">MRIGIGIGLGMMPRPAAGNAPAGHPRAPATPDTAALLFAGHSFTQTGWGGVTSDGQHGGILYEGWPGATLSDFVPFGSAQQVWDLDGHLRNSDYDLVIGSEVTTDFANGYPALDSPAAANTMQHLYWYGLEAAERGAELMLLQVWAPDGAAHLDPNAAVFFEGLRRWLMEKLGRPVWTIPAGQYVAALRAAGHAVYSDGMHLLPPFARGISYLEYSMLTQQRCPFVRAGDEDIDQLAWDTLLTWECAGMGGPVVTAVPPYADPLSEPLPRGGLLPLSDPSFVQRGLNVIRRTPTRFEYNPTANDSRRVASWNFAPAEGTRIRATITTDVDTYFRVGNDTDLAATGIINIVPMMAAGTHQIDVTMTGNLLGRSKIGFLNTGGAGNVRISNWLVTPP</sequence>
<evidence type="ECO:0000313" key="2">
    <source>
        <dbReference type="Proteomes" id="UP000229314"/>
    </source>
</evidence>
<dbReference type="AlphaFoldDB" id="A0A2D2C136"/>
<name>A0A2D2C136_9RHOB</name>